<evidence type="ECO:0000259" key="6">
    <source>
        <dbReference type="Pfam" id="PF16135"/>
    </source>
</evidence>
<dbReference type="PANTHER" id="PTHR31413">
    <property type="entry name" value="AFP HOMOLOG 2"/>
    <property type="match status" value="1"/>
</dbReference>
<dbReference type="InterPro" id="IPR032310">
    <property type="entry name" value="NLS_NINJA_AFP-like"/>
</dbReference>
<evidence type="ECO:0000313" key="8">
    <source>
        <dbReference type="Proteomes" id="UP001229421"/>
    </source>
</evidence>
<dbReference type="AlphaFoldDB" id="A0AAD8KI07"/>
<evidence type="ECO:0000256" key="1">
    <source>
        <dbReference type="ARBA" id="ARBA00004123"/>
    </source>
</evidence>
<dbReference type="GO" id="GO:0007165">
    <property type="term" value="P:signal transduction"/>
    <property type="evidence" value="ECO:0007669"/>
    <property type="project" value="InterPro"/>
</dbReference>
<keyword evidence="3 4" id="KW-0539">Nucleus</keyword>
<feature type="region of interest" description="Disordered" evidence="5">
    <location>
        <begin position="203"/>
        <end position="222"/>
    </location>
</feature>
<dbReference type="InterPro" id="IPR031307">
    <property type="entry name" value="Ninja_fam"/>
</dbReference>
<evidence type="ECO:0000256" key="2">
    <source>
        <dbReference type="ARBA" id="ARBA00006081"/>
    </source>
</evidence>
<evidence type="ECO:0000256" key="3">
    <source>
        <dbReference type="ARBA" id="ARBA00023242"/>
    </source>
</evidence>
<evidence type="ECO:0000256" key="4">
    <source>
        <dbReference type="RuleBase" id="RU369029"/>
    </source>
</evidence>
<evidence type="ECO:0000313" key="7">
    <source>
        <dbReference type="EMBL" id="KAK1423352.1"/>
    </source>
</evidence>
<dbReference type="Pfam" id="PF16135">
    <property type="entry name" value="TDBD"/>
    <property type="match status" value="1"/>
</dbReference>
<dbReference type="EMBL" id="JAUHHV010000005">
    <property type="protein sequence ID" value="KAK1423352.1"/>
    <property type="molecule type" value="Genomic_DNA"/>
</dbReference>
<evidence type="ECO:0000256" key="5">
    <source>
        <dbReference type="SAM" id="MobiDB-lite"/>
    </source>
</evidence>
<keyword evidence="8" id="KW-1185">Reference proteome</keyword>
<dbReference type="InterPro" id="IPR032308">
    <property type="entry name" value="TDBD"/>
</dbReference>
<comment type="similarity">
    <text evidence="2 4">Belongs to the Ninja family.</text>
</comment>
<gene>
    <name evidence="7" type="ORF">QVD17_18651</name>
</gene>
<protein>
    <recommendedName>
        <fullName evidence="4">Ninja-family protein</fullName>
    </recommendedName>
    <alternativeName>
        <fullName evidence="4">ABI-binding protein</fullName>
    </alternativeName>
</protein>
<reference evidence="7" key="1">
    <citation type="journal article" date="2023" name="bioRxiv">
        <title>Improved chromosome-level genome assembly for marigold (Tagetes erecta).</title>
        <authorList>
            <person name="Jiang F."/>
            <person name="Yuan L."/>
            <person name="Wang S."/>
            <person name="Wang H."/>
            <person name="Xu D."/>
            <person name="Wang A."/>
            <person name="Fan W."/>
        </authorList>
    </citation>
    <scope>NUCLEOTIDE SEQUENCE</scope>
    <source>
        <strain evidence="7">WSJ</strain>
        <tissue evidence="7">Leaf</tissue>
    </source>
</reference>
<comment type="function">
    <text evidence="4">Acts as a negative regulator of abscisic acid (ABA) response.</text>
</comment>
<dbReference type="GO" id="GO:0005634">
    <property type="term" value="C:nucleus"/>
    <property type="evidence" value="ECO:0007669"/>
    <property type="project" value="UniProtKB-SubCell"/>
</dbReference>
<proteinExistence type="inferred from homology"/>
<dbReference type="GO" id="GO:0045892">
    <property type="term" value="P:negative regulation of DNA-templated transcription"/>
    <property type="evidence" value="ECO:0007669"/>
    <property type="project" value="TreeGrafter"/>
</dbReference>
<feature type="compositionally biased region" description="Low complexity" evidence="5">
    <location>
        <begin position="125"/>
        <end position="135"/>
    </location>
</feature>
<sequence length="304" mass="33796">MDLLKKIGENCSTKDETVVEKKVELSLGLSSNGRFGVEVQRSNGQFDDELSTEVRTSLTLLYKPPAVLARTFSLPLETEEEWKKRKEMQTMRRLEAKRKRDEKIKNGKIRDENCEMKRNAAKRVSPPSSSSSLLLPPKPRLTVRSPASGGSSGVFDLEAQPFSGTNKDTELKNTNKGTEVKNTLTQQFIPLQQPVPLQITRSIPNRSTSIPSNPTASQPTNRNMSKHETLKKMFANMPCVTTKGDGVNGKKIEGFLYKYKKGEDVKIVCVCHGSFLTPAEFVKHGGGVDVEHPLKHIVVIPPAH</sequence>
<dbReference type="Pfam" id="PF16136">
    <property type="entry name" value="NLS_NINJA_AFP"/>
    <property type="match status" value="1"/>
</dbReference>
<dbReference type="PANTHER" id="PTHR31413:SF34">
    <property type="entry name" value="NINJA-FAMILY PROTEIN"/>
    <property type="match status" value="1"/>
</dbReference>
<name>A0AAD8KI07_TARER</name>
<comment type="subcellular location">
    <subcellularLocation>
        <location evidence="1 4">Nucleus</location>
    </subcellularLocation>
</comment>
<dbReference type="Proteomes" id="UP001229421">
    <property type="component" value="Unassembled WGS sequence"/>
</dbReference>
<feature type="region of interest" description="Disordered" evidence="5">
    <location>
        <begin position="107"/>
        <end position="176"/>
    </location>
</feature>
<organism evidence="7 8">
    <name type="scientific">Tagetes erecta</name>
    <name type="common">African marigold</name>
    <dbReference type="NCBI Taxonomy" id="13708"/>
    <lineage>
        <taxon>Eukaryota</taxon>
        <taxon>Viridiplantae</taxon>
        <taxon>Streptophyta</taxon>
        <taxon>Embryophyta</taxon>
        <taxon>Tracheophyta</taxon>
        <taxon>Spermatophyta</taxon>
        <taxon>Magnoliopsida</taxon>
        <taxon>eudicotyledons</taxon>
        <taxon>Gunneridae</taxon>
        <taxon>Pentapetalae</taxon>
        <taxon>asterids</taxon>
        <taxon>campanulids</taxon>
        <taxon>Asterales</taxon>
        <taxon>Asteraceae</taxon>
        <taxon>Asteroideae</taxon>
        <taxon>Heliantheae alliance</taxon>
        <taxon>Tageteae</taxon>
        <taxon>Tagetes</taxon>
    </lineage>
</organism>
<feature type="compositionally biased region" description="Basic and acidic residues" evidence="5">
    <location>
        <begin position="107"/>
        <end position="118"/>
    </location>
</feature>
<accession>A0AAD8KI07</accession>
<comment type="caution">
    <text evidence="7">The sequence shown here is derived from an EMBL/GenBank/DDBJ whole genome shotgun (WGS) entry which is preliminary data.</text>
</comment>
<feature type="domain" description="Tify" evidence="6">
    <location>
        <begin position="265"/>
        <end position="298"/>
    </location>
</feature>